<gene>
    <name evidence="9" type="ORF">AWRI3578_g4091</name>
</gene>
<sequence>MGKAVSTLTNDDLSHLKQKTYFDKREIKQWYKGFTRDCPQGYLTKEEFIKIYSQFFPFGDATEFASYIFRSFDQNKDDAVDFSEFILGLSITSRGTIEEKLDWSFRMYDIRDENEISFDDMLLVVTSIYKMFGTMFTDFDEQSNETENVSPESRVTEIFNKLDKTGKGFINKQEFQNACKLDSQILSALNIYDGLI</sequence>
<evidence type="ECO:0000256" key="6">
    <source>
        <dbReference type="ARBA" id="ARBA00023288"/>
    </source>
</evidence>
<dbReference type="SMART" id="SM00054">
    <property type="entry name" value="EFh"/>
    <property type="match status" value="3"/>
</dbReference>
<evidence type="ECO:0000256" key="1">
    <source>
        <dbReference type="ARBA" id="ARBA00006049"/>
    </source>
</evidence>
<keyword evidence="5" id="KW-0106">Calcium</keyword>
<evidence type="ECO:0000256" key="4">
    <source>
        <dbReference type="ARBA" id="ARBA00022737"/>
    </source>
</evidence>
<feature type="domain" description="EF-hand" evidence="8">
    <location>
        <begin position="150"/>
        <end position="185"/>
    </location>
</feature>
<dbReference type="PANTHER" id="PTHR23055">
    <property type="entry name" value="CALCIUM BINDING PROTEINS"/>
    <property type="match status" value="1"/>
</dbReference>
<dbReference type="PRINTS" id="PR00450">
    <property type="entry name" value="RECOVERIN"/>
</dbReference>
<dbReference type="Proteomes" id="UP000095605">
    <property type="component" value="Unassembled WGS sequence"/>
</dbReference>
<keyword evidence="4" id="KW-0677">Repeat</keyword>
<protein>
    <recommendedName>
        <fullName evidence="7">Calcium-binding protein NCS-1</fullName>
    </recommendedName>
</protein>
<dbReference type="GO" id="GO:0005509">
    <property type="term" value="F:calcium ion binding"/>
    <property type="evidence" value="ECO:0007669"/>
    <property type="project" value="InterPro"/>
</dbReference>
<evidence type="ECO:0000256" key="5">
    <source>
        <dbReference type="ARBA" id="ARBA00022837"/>
    </source>
</evidence>
<accession>A0A1E5R2V8</accession>
<dbReference type="PROSITE" id="PS00018">
    <property type="entry name" value="EF_HAND_1"/>
    <property type="match status" value="1"/>
</dbReference>
<dbReference type="GO" id="GO:0016020">
    <property type="term" value="C:membrane"/>
    <property type="evidence" value="ECO:0007669"/>
    <property type="project" value="TreeGrafter"/>
</dbReference>
<evidence type="ECO:0000256" key="7">
    <source>
        <dbReference type="ARBA" id="ARBA00071944"/>
    </source>
</evidence>
<dbReference type="EMBL" id="LPNL01000009">
    <property type="protein sequence ID" value="OEJ81232.1"/>
    <property type="molecule type" value="Genomic_DNA"/>
</dbReference>
<evidence type="ECO:0000313" key="10">
    <source>
        <dbReference type="Proteomes" id="UP000095605"/>
    </source>
</evidence>
<evidence type="ECO:0000259" key="8">
    <source>
        <dbReference type="PROSITE" id="PS50222"/>
    </source>
</evidence>
<dbReference type="Pfam" id="PF13499">
    <property type="entry name" value="EF-hand_7"/>
    <property type="match status" value="1"/>
</dbReference>
<evidence type="ECO:0000256" key="3">
    <source>
        <dbReference type="ARBA" id="ARBA00022723"/>
    </source>
</evidence>
<reference evidence="10" key="1">
    <citation type="journal article" date="2016" name="Genome Announc.">
        <title>Genome sequences of three species of Hanseniaspora isolated from spontaneous wine fermentations.</title>
        <authorList>
            <person name="Sternes P.R."/>
            <person name="Lee D."/>
            <person name="Kutyna D.R."/>
            <person name="Borneman A.R."/>
        </authorList>
    </citation>
    <scope>NUCLEOTIDE SEQUENCE [LARGE SCALE GENOMIC DNA]</scope>
    <source>
        <strain evidence="10">AWRI3578</strain>
    </source>
</reference>
<name>A0A1E5R2V8_9ASCO</name>
<dbReference type="PANTHER" id="PTHR23055:SF178">
    <property type="entry name" value="NEUROCALCIN HOMOLOG"/>
    <property type="match status" value="1"/>
</dbReference>
<dbReference type="FunFam" id="1.10.238.10:FF:000009">
    <property type="entry name" value="Visinin-like protein 1"/>
    <property type="match status" value="1"/>
</dbReference>
<proteinExistence type="inferred from homology"/>
<dbReference type="InterPro" id="IPR011992">
    <property type="entry name" value="EF-hand-dom_pair"/>
</dbReference>
<keyword evidence="6" id="KW-0449">Lipoprotein</keyword>
<keyword evidence="3" id="KW-0479">Metal-binding</keyword>
<dbReference type="GO" id="GO:0005829">
    <property type="term" value="C:cytosol"/>
    <property type="evidence" value="ECO:0007669"/>
    <property type="project" value="TreeGrafter"/>
</dbReference>
<feature type="domain" description="EF-hand" evidence="8">
    <location>
        <begin position="96"/>
        <end position="131"/>
    </location>
</feature>
<keyword evidence="2" id="KW-0519">Myristate</keyword>
<dbReference type="AlphaFoldDB" id="A0A1E5R2V8"/>
<dbReference type="PROSITE" id="PS50222">
    <property type="entry name" value="EF_HAND_2"/>
    <property type="match status" value="3"/>
</dbReference>
<dbReference type="OrthoDB" id="191686at2759"/>
<evidence type="ECO:0000256" key="2">
    <source>
        <dbReference type="ARBA" id="ARBA00022707"/>
    </source>
</evidence>
<dbReference type="SUPFAM" id="SSF47473">
    <property type="entry name" value="EF-hand"/>
    <property type="match status" value="1"/>
</dbReference>
<evidence type="ECO:0000313" key="9">
    <source>
        <dbReference type="EMBL" id="OEJ81232.1"/>
    </source>
</evidence>
<comment type="caution">
    <text evidence="9">The sequence shown here is derived from an EMBL/GenBank/DDBJ whole genome shotgun (WGS) entry which is preliminary data.</text>
</comment>
<organism evidence="9 10">
    <name type="scientific">Hanseniaspora opuntiae</name>
    <dbReference type="NCBI Taxonomy" id="211096"/>
    <lineage>
        <taxon>Eukaryota</taxon>
        <taxon>Fungi</taxon>
        <taxon>Dikarya</taxon>
        <taxon>Ascomycota</taxon>
        <taxon>Saccharomycotina</taxon>
        <taxon>Saccharomycetes</taxon>
        <taxon>Saccharomycodales</taxon>
        <taxon>Saccharomycodaceae</taxon>
        <taxon>Hanseniaspora</taxon>
    </lineage>
</organism>
<keyword evidence="10" id="KW-1185">Reference proteome</keyword>
<feature type="domain" description="EF-hand" evidence="8">
    <location>
        <begin position="60"/>
        <end position="95"/>
    </location>
</feature>
<dbReference type="InterPro" id="IPR002048">
    <property type="entry name" value="EF_hand_dom"/>
</dbReference>
<dbReference type="InterPro" id="IPR028846">
    <property type="entry name" value="Recoverin"/>
</dbReference>
<dbReference type="GO" id="GO:0008047">
    <property type="term" value="F:enzyme activator activity"/>
    <property type="evidence" value="ECO:0007669"/>
    <property type="project" value="UniProtKB-ARBA"/>
</dbReference>
<comment type="similarity">
    <text evidence="1">Belongs to the recoverin family.</text>
</comment>
<dbReference type="Gene3D" id="1.10.238.10">
    <property type="entry name" value="EF-hand"/>
    <property type="match status" value="1"/>
</dbReference>
<dbReference type="InterPro" id="IPR018247">
    <property type="entry name" value="EF_Hand_1_Ca_BS"/>
</dbReference>